<feature type="domain" description="Beta-galactosidase jelly roll" evidence="4">
    <location>
        <begin position="233"/>
        <end position="345"/>
    </location>
</feature>
<accession>A0AAD6U6J6</accession>
<feature type="domain" description="Beta-galactosidase" evidence="3">
    <location>
        <begin position="12"/>
        <end position="63"/>
    </location>
</feature>
<dbReference type="EMBL" id="JARJCN010000025">
    <property type="protein sequence ID" value="KAJ7088852.1"/>
    <property type="molecule type" value="Genomic_DNA"/>
</dbReference>
<dbReference type="InterPro" id="IPR025300">
    <property type="entry name" value="BetaGal_jelly_roll_dom"/>
</dbReference>
<dbReference type="SUPFAM" id="SSF117100">
    <property type="entry name" value="Beta-galactosidase LacA, domain 3"/>
    <property type="match status" value="1"/>
</dbReference>
<dbReference type="InterPro" id="IPR025972">
    <property type="entry name" value="BetaGal_dom3"/>
</dbReference>
<dbReference type="Proteomes" id="UP001222325">
    <property type="component" value="Unassembled WGS sequence"/>
</dbReference>
<organism evidence="5 6">
    <name type="scientific">Mycena belliarum</name>
    <dbReference type="NCBI Taxonomy" id="1033014"/>
    <lineage>
        <taxon>Eukaryota</taxon>
        <taxon>Fungi</taxon>
        <taxon>Dikarya</taxon>
        <taxon>Basidiomycota</taxon>
        <taxon>Agaricomycotina</taxon>
        <taxon>Agaricomycetes</taxon>
        <taxon>Agaricomycetidae</taxon>
        <taxon>Agaricales</taxon>
        <taxon>Marasmiineae</taxon>
        <taxon>Mycenaceae</taxon>
        <taxon>Mycena</taxon>
    </lineage>
</organism>
<evidence type="ECO:0000256" key="1">
    <source>
        <dbReference type="ARBA" id="ARBA00022801"/>
    </source>
</evidence>
<keyword evidence="1" id="KW-0378">Hydrolase</keyword>
<dbReference type="AlphaFoldDB" id="A0AAD6U6J6"/>
<evidence type="ECO:0000313" key="6">
    <source>
        <dbReference type="Proteomes" id="UP001222325"/>
    </source>
</evidence>
<dbReference type="Gene3D" id="2.60.120.260">
    <property type="entry name" value="Galactose-binding domain-like"/>
    <property type="match status" value="2"/>
</dbReference>
<dbReference type="SUPFAM" id="SSF49785">
    <property type="entry name" value="Galactose-binding domain-like"/>
    <property type="match status" value="2"/>
</dbReference>
<sequence length="381" mass="40361">MASGGSAGSRRIVLVGGPYLVRSASISGPTLALTGDLNTTVSLTVIAPPNFKRVTWNGASVRVAAGVSCRGGLVGSLDLVTLPKLTGWIFKDSLPEIDPNFDDSTWTVANRTTTNSPLKPLYGDGRALYGCDYGFSTNHRNLVEEVDAKFMFPAGAVRAGDNVITIVQDNMGLNETRGTPDTNKSPRGVRGFALDSGSFGTWKVQGKVGGYTGCVERSSSDKTRGVLNEGGLFGERQGWHLPGFDTSSWMSRDLAAGLPGPSAGVGFFVTTFNLNIPTGIEAFMSFTFEDPLGQDYRLLLWVNGWMMGKRVANLGQVPQAKFPVHQGILNFRGVNTVAVALWSLTPTAVSPNLQLVLDGTLDGGVPGVATNNPSWSAVGRV</sequence>
<evidence type="ECO:0000313" key="5">
    <source>
        <dbReference type="EMBL" id="KAJ7088852.1"/>
    </source>
</evidence>
<evidence type="ECO:0000259" key="4">
    <source>
        <dbReference type="Pfam" id="PF13364"/>
    </source>
</evidence>
<protein>
    <submittedName>
        <fullName evidence="5">Galactose-binding domain-like protein</fullName>
    </submittedName>
</protein>
<name>A0AAD6U6J6_9AGAR</name>
<evidence type="ECO:0000259" key="3">
    <source>
        <dbReference type="Pfam" id="PF13363"/>
    </source>
</evidence>
<evidence type="ECO:0000256" key="2">
    <source>
        <dbReference type="ARBA" id="ARBA00023295"/>
    </source>
</evidence>
<dbReference type="GO" id="GO:0004565">
    <property type="term" value="F:beta-galactosidase activity"/>
    <property type="evidence" value="ECO:0007669"/>
    <property type="project" value="UniProtKB-ARBA"/>
</dbReference>
<dbReference type="InterPro" id="IPR036833">
    <property type="entry name" value="BetaGal_dom3_sf"/>
</dbReference>
<keyword evidence="6" id="KW-1185">Reference proteome</keyword>
<proteinExistence type="predicted"/>
<gene>
    <name evidence="5" type="ORF">B0H15DRAFT_908361</name>
</gene>
<comment type="caution">
    <text evidence="5">The sequence shown here is derived from an EMBL/GenBank/DDBJ whole genome shotgun (WGS) entry which is preliminary data.</text>
</comment>
<dbReference type="InterPro" id="IPR008979">
    <property type="entry name" value="Galactose-bd-like_sf"/>
</dbReference>
<dbReference type="Gene3D" id="2.60.390.10">
    <property type="entry name" value="Beta-galactosidase, domain 3"/>
    <property type="match status" value="1"/>
</dbReference>
<dbReference type="Pfam" id="PF13363">
    <property type="entry name" value="BetaGal_dom3"/>
    <property type="match status" value="1"/>
</dbReference>
<keyword evidence="2" id="KW-0326">Glycosidase</keyword>
<dbReference type="Pfam" id="PF13364">
    <property type="entry name" value="BetaGal_ABD2"/>
    <property type="match status" value="1"/>
</dbReference>
<reference evidence="5" key="1">
    <citation type="submission" date="2023-03" db="EMBL/GenBank/DDBJ databases">
        <title>Massive genome expansion in bonnet fungi (Mycena s.s.) driven by repeated elements and novel gene families across ecological guilds.</title>
        <authorList>
            <consortium name="Lawrence Berkeley National Laboratory"/>
            <person name="Harder C.B."/>
            <person name="Miyauchi S."/>
            <person name="Viragh M."/>
            <person name="Kuo A."/>
            <person name="Thoen E."/>
            <person name="Andreopoulos B."/>
            <person name="Lu D."/>
            <person name="Skrede I."/>
            <person name="Drula E."/>
            <person name="Henrissat B."/>
            <person name="Morin E."/>
            <person name="Kohler A."/>
            <person name="Barry K."/>
            <person name="LaButti K."/>
            <person name="Morin E."/>
            <person name="Salamov A."/>
            <person name="Lipzen A."/>
            <person name="Mereny Z."/>
            <person name="Hegedus B."/>
            <person name="Baldrian P."/>
            <person name="Stursova M."/>
            <person name="Weitz H."/>
            <person name="Taylor A."/>
            <person name="Grigoriev I.V."/>
            <person name="Nagy L.G."/>
            <person name="Martin F."/>
            <person name="Kauserud H."/>
        </authorList>
    </citation>
    <scope>NUCLEOTIDE SEQUENCE</scope>
    <source>
        <strain evidence="5">CBHHK173m</strain>
    </source>
</reference>